<organism evidence="1">
    <name type="scientific">Ajellomyces dermatitidis (strain ATCC 18188 / CBS 674.68)</name>
    <name type="common">Blastomyces dermatitidis</name>
    <dbReference type="NCBI Taxonomy" id="653446"/>
    <lineage>
        <taxon>Eukaryota</taxon>
        <taxon>Fungi</taxon>
        <taxon>Dikarya</taxon>
        <taxon>Ascomycota</taxon>
        <taxon>Pezizomycotina</taxon>
        <taxon>Eurotiomycetes</taxon>
        <taxon>Eurotiomycetidae</taxon>
        <taxon>Onygenales</taxon>
        <taxon>Ajellomycetaceae</taxon>
        <taxon>Blastomyces</taxon>
    </lineage>
</organism>
<dbReference type="AlphaFoldDB" id="F2T1X2"/>
<evidence type="ECO:0000313" key="1">
    <source>
        <dbReference type="EMBL" id="EGE77456.2"/>
    </source>
</evidence>
<name>F2T1X2_AJEDA</name>
<reference evidence="1" key="1">
    <citation type="submission" date="2010-03" db="EMBL/GenBank/DDBJ databases">
        <title>Annotation of Blastomyces dermatitidis strain ATCC 18188.</title>
        <authorList>
            <consortium name="The Broad Institute Genome Sequencing Platform"/>
            <consortium name="Broad Institute Genome Sequencing Center for Infectious Disease."/>
            <person name="Cuomo C."/>
            <person name="Klein B."/>
            <person name="Sullivan T."/>
            <person name="Heitman J."/>
            <person name="Young S."/>
            <person name="Zeng Q."/>
            <person name="Gargeya S."/>
            <person name="Alvarado L."/>
            <person name="Berlin A.M."/>
            <person name="Chapman S.B."/>
            <person name="Chen Z."/>
            <person name="Freedman E."/>
            <person name="Gellesch M."/>
            <person name="Goldberg J."/>
            <person name="Griggs A."/>
            <person name="Gujja S."/>
            <person name="Heilman E."/>
            <person name="Heiman D."/>
            <person name="Howarth C."/>
            <person name="Mehta T."/>
            <person name="Neiman D."/>
            <person name="Pearson M."/>
            <person name="Roberts A."/>
            <person name="Saif S."/>
            <person name="Shea T."/>
            <person name="Shenoy N."/>
            <person name="Sisk P."/>
            <person name="Stolte C."/>
            <person name="Sykes S."/>
            <person name="White J."/>
            <person name="Yandava C."/>
            <person name="Haas B."/>
            <person name="Nusbaum C."/>
            <person name="Birren B."/>
        </authorList>
    </citation>
    <scope>NUCLEOTIDE SEQUENCE [LARGE SCALE GENOMIC DNA]</scope>
    <source>
        <strain evidence="1">ATCC 18188</strain>
    </source>
</reference>
<dbReference type="HOGENOM" id="CLU_804023_0_0_1"/>
<dbReference type="Proteomes" id="UP000007802">
    <property type="component" value="Unassembled WGS sequence"/>
</dbReference>
<proteinExistence type="predicted"/>
<protein>
    <submittedName>
        <fullName evidence="1">Uncharacterized protein</fullName>
    </submittedName>
</protein>
<accession>F2T1X2</accession>
<sequence>MAHTHPTRLSLRMHEMKMALLLVTPDHREDVRNARGCMLQGYYMYLGEATLLCKARQRSPEKLDAEQWTPDVNKSRRHGAILAWAHGPVILSGSHHLDGCAS</sequence>
<dbReference type="EMBL" id="GG749407">
    <property type="protein sequence ID" value="EGE77456.2"/>
    <property type="molecule type" value="Genomic_DNA"/>
</dbReference>
<gene>
    <name evidence="1" type="ORF">BDDG_00393</name>
</gene>